<feature type="compositionally biased region" description="Polar residues" evidence="1">
    <location>
        <begin position="231"/>
        <end position="246"/>
    </location>
</feature>
<feature type="compositionally biased region" description="Polar residues" evidence="1">
    <location>
        <begin position="125"/>
        <end position="144"/>
    </location>
</feature>
<dbReference type="AlphaFoldDB" id="A0A251U3F2"/>
<dbReference type="Proteomes" id="UP000215914">
    <property type="component" value="Chromosome 8"/>
</dbReference>
<gene>
    <name evidence="2" type="ORF">HannXRQ_Chr08g0210581</name>
</gene>
<sequence>MAGHPYVTKAYNNKADFPAQGGYAYVPEQHVNWYLVETRTVERVRVPASGYTKFSGAPLKNELLYDSDYENSSPSSYHERENLMANYFNELQIGARPPMKTGNLSSPNKYRPTSPSKYRPKSPNKYESTSPNKYHPTGPNNYYPTSPIKYRPKSPNMYESTSPNKYRPTGPNKYFSTSPIKYRPKSPNRYESTSPNKYRPTSPNKYGSKSPNKYRPTSPNKYLPSSPDKYQPTSPSKYRPTSSPYTYPSKEANMKAQTLPGPKKYQPTNPTKYMPASPTHNYALEEEHMNRPQNISGPNKYRATSPVHSFPIKEVQPIRTQGLSGPNKNLGVGGGRLGDVSSPNYHWQSAGPPTTRHPLTTSTNNIDEALGFLIESYSPRSHLTREGPYDNLSPRAQPNEHNRPYLRSNTIDSHEAVRRYNGAYVP</sequence>
<dbReference type="InParanoid" id="A0A251U3F2"/>
<keyword evidence="3" id="KW-1185">Reference proteome</keyword>
<name>A0A251U3F2_HELAN</name>
<reference evidence="3" key="1">
    <citation type="journal article" date="2017" name="Nature">
        <title>The sunflower genome provides insights into oil metabolism, flowering and Asterid evolution.</title>
        <authorList>
            <person name="Badouin H."/>
            <person name="Gouzy J."/>
            <person name="Grassa C.J."/>
            <person name="Murat F."/>
            <person name="Staton S.E."/>
            <person name="Cottret L."/>
            <person name="Lelandais-Briere C."/>
            <person name="Owens G.L."/>
            <person name="Carrere S."/>
            <person name="Mayjonade B."/>
            <person name="Legrand L."/>
            <person name="Gill N."/>
            <person name="Kane N.C."/>
            <person name="Bowers J.E."/>
            <person name="Hubner S."/>
            <person name="Bellec A."/>
            <person name="Berard A."/>
            <person name="Berges H."/>
            <person name="Blanchet N."/>
            <person name="Boniface M.C."/>
            <person name="Brunel D."/>
            <person name="Catrice O."/>
            <person name="Chaidir N."/>
            <person name="Claudel C."/>
            <person name="Donnadieu C."/>
            <person name="Faraut T."/>
            <person name="Fievet G."/>
            <person name="Helmstetter N."/>
            <person name="King M."/>
            <person name="Knapp S.J."/>
            <person name="Lai Z."/>
            <person name="Le Paslier M.C."/>
            <person name="Lippi Y."/>
            <person name="Lorenzon L."/>
            <person name="Mandel J.R."/>
            <person name="Marage G."/>
            <person name="Marchand G."/>
            <person name="Marquand E."/>
            <person name="Bret-Mestries E."/>
            <person name="Morien E."/>
            <person name="Nambeesan S."/>
            <person name="Nguyen T."/>
            <person name="Pegot-Espagnet P."/>
            <person name="Pouilly N."/>
            <person name="Raftis F."/>
            <person name="Sallet E."/>
            <person name="Schiex T."/>
            <person name="Thomas J."/>
            <person name="Vandecasteele C."/>
            <person name="Vares D."/>
            <person name="Vear F."/>
            <person name="Vautrin S."/>
            <person name="Crespi M."/>
            <person name="Mangin B."/>
            <person name="Burke J.M."/>
            <person name="Salse J."/>
            <person name="Munos S."/>
            <person name="Vincourt P."/>
            <person name="Rieseberg L.H."/>
            <person name="Langlade N.B."/>
        </authorList>
    </citation>
    <scope>NUCLEOTIDE SEQUENCE [LARGE SCALE GENOMIC DNA]</scope>
    <source>
        <strain evidence="3">cv. SF193</strain>
    </source>
</reference>
<feature type="compositionally biased region" description="Polar residues" evidence="1">
    <location>
        <begin position="102"/>
        <end position="116"/>
    </location>
</feature>
<proteinExistence type="predicted"/>
<feature type="region of interest" description="Disordered" evidence="1">
    <location>
        <begin position="95"/>
        <end position="274"/>
    </location>
</feature>
<feature type="compositionally biased region" description="Polar residues" evidence="1">
    <location>
        <begin position="189"/>
        <end position="220"/>
    </location>
</feature>
<feature type="region of interest" description="Disordered" evidence="1">
    <location>
        <begin position="381"/>
        <end position="405"/>
    </location>
</feature>
<evidence type="ECO:0000256" key="1">
    <source>
        <dbReference type="SAM" id="MobiDB-lite"/>
    </source>
</evidence>
<protein>
    <submittedName>
        <fullName evidence="2">Uncharacterized protein</fullName>
    </submittedName>
</protein>
<evidence type="ECO:0000313" key="2">
    <source>
        <dbReference type="EMBL" id="OTG17312.1"/>
    </source>
</evidence>
<accession>A0A251U3F2</accession>
<evidence type="ECO:0000313" key="3">
    <source>
        <dbReference type="Proteomes" id="UP000215914"/>
    </source>
</evidence>
<dbReference type="EMBL" id="CM007897">
    <property type="protein sequence ID" value="OTG17312.1"/>
    <property type="molecule type" value="Genomic_DNA"/>
</dbReference>
<organism evidence="2 3">
    <name type="scientific">Helianthus annuus</name>
    <name type="common">Common sunflower</name>
    <dbReference type="NCBI Taxonomy" id="4232"/>
    <lineage>
        <taxon>Eukaryota</taxon>
        <taxon>Viridiplantae</taxon>
        <taxon>Streptophyta</taxon>
        <taxon>Embryophyta</taxon>
        <taxon>Tracheophyta</taxon>
        <taxon>Spermatophyta</taxon>
        <taxon>Magnoliopsida</taxon>
        <taxon>eudicotyledons</taxon>
        <taxon>Gunneridae</taxon>
        <taxon>Pentapetalae</taxon>
        <taxon>asterids</taxon>
        <taxon>campanulids</taxon>
        <taxon>Asterales</taxon>
        <taxon>Asteraceae</taxon>
        <taxon>Asteroideae</taxon>
        <taxon>Heliantheae alliance</taxon>
        <taxon>Heliantheae</taxon>
        <taxon>Helianthus</taxon>
    </lineage>
</organism>
<dbReference type="STRING" id="4232.A0A251U3F2"/>